<organism evidence="1 2">
    <name type="scientific">candidate division WOR-1 bacterium RIFOXYB2_FULL_37_13</name>
    <dbReference type="NCBI Taxonomy" id="1802579"/>
    <lineage>
        <taxon>Bacteria</taxon>
        <taxon>Bacillati</taxon>
        <taxon>Saganbacteria</taxon>
    </lineage>
</organism>
<name>A0A1F4SN24_UNCSA</name>
<dbReference type="Proteomes" id="UP000178417">
    <property type="component" value="Unassembled WGS sequence"/>
</dbReference>
<dbReference type="EMBL" id="MEUB01000036">
    <property type="protein sequence ID" value="OGC21757.1"/>
    <property type="molecule type" value="Genomic_DNA"/>
</dbReference>
<dbReference type="STRING" id="1802579.A2310_00425"/>
<accession>A0A1F4SN24</accession>
<reference evidence="1 2" key="1">
    <citation type="journal article" date="2016" name="Nat. Commun.">
        <title>Thousands of microbial genomes shed light on interconnected biogeochemical processes in an aquifer system.</title>
        <authorList>
            <person name="Anantharaman K."/>
            <person name="Brown C.T."/>
            <person name="Hug L.A."/>
            <person name="Sharon I."/>
            <person name="Castelle C.J."/>
            <person name="Probst A.J."/>
            <person name="Thomas B.C."/>
            <person name="Singh A."/>
            <person name="Wilkins M.J."/>
            <person name="Karaoz U."/>
            <person name="Brodie E.L."/>
            <person name="Williams K.H."/>
            <person name="Hubbard S.S."/>
            <person name="Banfield J.F."/>
        </authorList>
    </citation>
    <scope>NUCLEOTIDE SEQUENCE [LARGE SCALE GENOMIC DNA]</scope>
</reference>
<dbReference type="AlphaFoldDB" id="A0A1F4SN24"/>
<comment type="caution">
    <text evidence="1">The sequence shown here is derived from an EMBL/GenBank/DDBJ whole genome shotgun (WGS) entry which is preliminary data.</text>
</comment>
<gene>
    <name evidence="1" type="ORF">A2310_00425</name>
</gene>
<evidence type="ECO:0000313" key="1">
    <source>
        <dbReference type="EMBL" id="OGC21757.1"/>
    </source>
</evidence>
<evidence type="ECO:0000313" key="2">
    <source>
        <dbReference type="Proteomes" id="UP000178417"/>
    </source>
</evidence>
<proteinExistence type="predicted"/>
<sequence>MSSKKIKAQMRVFQELENQLLIQADKLGVKDDYNPIKIKEMEYDALKNHLLSFYSERSNIEYEMQVLGTDKKEVLIKLEKLEIYIKRAERLLDMYKKYFGKVFKTQNEEKEKIEKFLTKSRISVSVGEN</sequence>
<protein>
    <submittedName>
        <fullName evidence="1">Uncharacterized protein</fullName>
    </submittedName>
</protein>